<evidence type="ECO:0000313" key="4">
    <source>
        <dbReference type="Proteomes" id="UP000283255"/>
    </source>
</evidence>
<sequence length="372" mass="39348">MKSQYHTRTQSGLATLTVTLILLIAATSFTFYSMKSKVSQTKIASNDVRYTEALVNAESGLDYALSLLNSKDWQTATAGISSADLGAGKMEYTVTQQSAKYGLKITEACAGCDTFIVASTGESSLDDNQKTVSRIVKVASAGGKIKAPILAAGSYEIYGSSNVHPGTADSAIQAGGSTQGLVGSSQTNGKPVDTDIGALRGDNFLTYMGVTQDNWADYKAQPEVQKINGCGSLATAIAAAEAPKTIWVTGDCNVSGIGTIGASGKTNNITNGVTLIIHNGNLSGTFNMYGLIYAFNSNNDVTSASFPYEDRTLARFGADVTGDVFGALILDYKYVARYNGSLTVHYNDDALENRRTLFPNDAYWVPGGWSDF</sequence>
<evidence type="ECO:0000256" key="1">
    <source>
        <dbReference type="SAM" id="Phobius"/>
    </source>
</evidence>
<keyword evidence="1" id="KW-0472">Membrane</keyword>
<feature type="domain" description="Type 4 fimbrial biogenesis protein PilX N-terminal" evidence="2">
    <location>
        <begin position="11"/>
        <end position="61"/>
    </location>
</feature>
<dbReference type="Proteomes" id="UP000283255">
    <property type="component" value="Unassembled WGS sequence"/>
</dbReference>
<organism evidence="3 4">
    <name type="scientific">Motilimonas pumila</name>
    <dbReference type="NCBI Taxonomy" id="2303987"/>
    <lineage>
        <taxon>Bacteria</taxon>
        <taxon>Pseudomonadati</taxon>
        <taxon>Pseudomonadota</taxon>
        <taxon>Gammaproteobacteria</taxon>
        <taxon>Alteromonadales</taxon>
        <taxon>Alteromonadales genera incertae sedis</taxon>
        <taxon>Motilimonas</taxon>
    </lineage>
</organism>
<keyword evidence="1" id="KW-0812">Transmembrane</keyword>
<evidence type="ECO:0000259" key="2">
    <source>
        <dbReference type="Pfam" id="PF14341"/>
    </source>
</evidence>
<dbReference type="EMBL" id="QZCH01000010">
    <property type="protein sequence ID" value="RJG47861.1"/>
    <property type="molecule type" value="Genomic_DNA"/>
</dbReference>
<accession>A0A418YF32</accession>
<keyword evidence="4" id="KW-1185">Reference proteome</keyword>
<comment type="caution">
    <text evidence="3">The sequence shown here is derived from an EMBL/GenBank/DDBJ whole genome shotgun (WGS) entry which is preliminary data.</text>
</comment>
<dbReference type="InterPro" id="IPR025746">
    <property type="entry name" value="PilX_N_dom"/>
</dbReference>
<dbReference type="Pfam" id="PF14341">
    <property type="entry name" value="PilX_N"/>
    <property type="match status" value="1"/>
</dbReference>
<proteinExistence type="predicted"/>
<dbReference type="OrthoDB" id="5722773at2"/>
<dbReference type="AlphaFoldDB" id="A0A418YF32"/>
<evidence type="ECO:0000313" key="3">
    <source>
        <dbReference type="EMBL" id="RJG47861.1"/>
    </source>
</evidence>
<reference evidence="3 4" key="1">
    <citation type="submission" date="2018-09" db="EMBL/GenBank/DDBJ databases">
        <authorList>
            <person name="Wang F."/>
        </authorList>
    </citation>
    <scope>NUCLEOTIDE SEQUENCE [LARGE SCALE GENOMIC DNA]</scope>
    <source>
        <strain evidence="3 4">PLHSC7-2</strain>
    </source>
</reference>
<dbReference type="RefSeq" id="WP_119910444.1">
    <property type="nucleotide sequence ID" value="NZ_QZCH01000010.1"/>
</dbReference>
<gene>
    <name evidence="3" type="ORF">D1Z90_09105</name>
</gene>
<feature type="transmembrane region" description="Helical" evidence="1">
    <location>
        <begin position="12"/>
        <end position="32"/>
    </location>
</feature>
<keyword evidence="1" id="KW-1133">Transmembrane helix</keyword>
<name>A0A418YF32_9GAMM</name>
<protein>
    <recommendedName>
        <fullName evidence="2">Type 4 fimbrial biogenesis protein PilX N-terminal domain-containing protein</fullName>
    </recommendedName>
</protein>
<reference evidence="3 4" key="2">
    <citation type="submission" date="2019-01" db="EMBL/GenBank/DDBJ databases">
        <title>Motilimonas pumilus sp. nov., isolated from the gut of sea cucumber (Apostichopus japonicus).</title>
        <authorList>
            <person name="Wang F.-Q."/>
            <person name="Ren L.-H."/>
            <person name="Lin Y.-W."/>
            <person name="Sun G.-H."/>
            <person name="Du Z.-J."/>
            <person name="Zhao J.-X."/>
            <person name="Liu X.-J."/>
            <person name="Liu L.-J."/>
        </authorList>
    </citation>
    <scope>NUCLEOTIDE SEQUENCE [LARGE SCALE GENOMIC DNA]</scope>
    <source>
        <strain evidence="3 4">PLHSC7-2</strain>
    </source>
</reference>